<comment type="caution">
    <text evidence="4">The sequence shown here is derived from an EMBL/GenBank/DDBJ whole genome shotgun (WGS) entry which is preliminary data.</text>
</comment>
<dbReference type="Pfam" id="PF05066">
    <property type="entry name" value="HARE-HTH"/>
    <property type="match status" value="1"/>
</dbReference>
<name>A0AAW1T6P0_9CHLO</name>
<accession>A0AAW1T6P0</accession>
<feature type="compositionally biased region" description="Low complexity" evidence="2">
    <location>
        <begin position="304"/>
        <end position="318"/>
    </location>
</feature>
<dbReference type="Proteomes" id="UP001485043">
    <property type="component" value="Unassembled WGS sequence"/>
</dbReference>
<feature type="compositionally biased region" description="Basic and acidic residues" evidence="2">
    <location>
        <begin position="281"/>
        <end position="297"/>
    </location>
</feature>
<evidence type="ECO:0000259" key="3">
    <source>
        <dbReference type="PROSITE" id="PS51913"/>
    </source>
</evidence>
<organism evidence="4 5">
    <name type="scientific">Apatococcus fuscideae</name>
    <dbReference type="NCBI Taxonomy" id="2026836"/>
    <lineage>
        <taxon>Eukaryota</taxon>
        <taxon>Viridiplantae</taxon>
        <taxon>Chlorophyta</taxon>
        <taxon>core chlorophytes</taxon>
        <taxon>Trebouxiophyceae</taxon>
        <taxon>Chlorellales</taxon>
        <taxon>Chlorellaceae</taxon>
        <taxon>Apatococcus</taxon>
    </lineage>
</organism>
<feature type="region of interest" description="Disordered" evidence="2">
    <location>
        <begin position="357"/>
        <end position="392"/>
    </location>
</feature>
<gene>
    <name evidence="4" type="ORF">WJX84_007017</name>
</gene>
<feature type="region of interest" description="Disordered" evidence="2">
    <location>
        <begin position="549"/>
        <end position="568"/>
    </location>
</feature>
<proteinExistence type="predicted"/>
<protein>
    <recommendedName>
        <fullName evidence="3">HTH HARE-type domain-containing protein</fullName>
    </recommendedName>
</protein>
<evidence type="ECO:0000313" key="5">
    <source>
        <dbReference type="Proteomes" id="UP001485043"/>
    </source>
</evidence>
<sequence>MPYRSASGRFLDSATAASLGINEPKTTLGGGLKPLASGGGIFKSAAVAVLRLERKLMTTGDITRVALEKALINCQGKTPDATMASALYTDVKRKPETSVFTRPEEGLFGLREWEDEGFVPEVAISSSPPVPVPTTSQPKRIRSPGARIIKKPKRFTNAGGLEQYDDLLIEDCGLGMHDRLNSGSGAALRLLGDVCLNQGSSDSPHAPQAARGKDYSGSTSPASKRWQADELAMLAPFLPCRQPLHALNDPNPWPFWAPPSQPPTPSPKKARSPEFALPVRIKADPDGPHTQRERMRPEPLQMDQSSGGPSRGSQGRPGCSTPETAAQRLGSMPDGLHTLHEAAISPIGLAPLPALSASPSIDSSKRRKKPKLSVDLPPGEQLKVEEGEEGAHMHNTTPNIMAIYSALQTPRIGLTPIPSPTPVPAVSAAPTYTSVGVGTNMVPGHMLPLSPSCFGSLDTPNLINLPLPDVEMTSHEELAELQLHTGNTPQQPGLLQISMPDLYQPRLASNGPHPALKSNAIDRPMQAVTLNVGNVHGGYVPAPIHHGLGHASHRPPSGVISSATSGARREMHPHATYGKSHGDTGSMGLAGSQGQRALALIEERVKALEKQVGGTDPIQAGKAWLLLSRAYQSEARTSPEFKAKAESALLRAWDFCSVCFATCCKEPSPACEQSFSYLLKRIRSLNQKPAEDIAGSLPSNMVPLQTAS</sequence>
<feature type="compositionally biased region" description="Basic and acidic residues" evidence="2">
    <location>
        <begin position="382"/>
        <end position="392"/>
    </location>
</feature>
<feature type="domain" description="HTH HARE-type" evidence="3">
    <location>
        <begin position="40"/>
        <end position="113"/>
    </location>
</feature>
<evidence type="ECO:0000256" key="1">
    <source>
        <dbReference type="ARBA" id="ARBA00023163"/>
    </source>
</evidence>
<dbReference type="InterPro" id="IPR007759">
    <property type="entry name" value="Asxl_HARE-HTH"/>
</dbReference>
<feature type="region of interest" description="Disordered" evidence="2">
    <location>
        <begin position="278"/>
        <end position="331"/>
    </location>
</feature>
<evidence type="ECO:0000256" key="2">
    <source>
        <dbReference type="SAM" id="MobiDB-lite"/>
    </source>
</evidence>
<dbReference type="GO" id="GO:0006355">
    <property type="term" value="P:regulation of DNA-templated transcription"/>
    <property type="evidence" value="ECO:0007669"/>
    <property type="project" value="InterPro"/>
</dbReference>
<keyword evidence="1" id="KW-0804">Transcription</keyword>
<reference evidence="4 5" key="1">
    <citation type="journal article" date="2024" name="Nat. Commun.">
        <title>Phylogenomics reveals the evolutionary origins of lichenization in chlorophyte algae.</title>
        <authorList>
            <person name="Puginier C."/>
            <person name="Libourel C."/>
            <person name="Otte J."/>
            <person name="Skaloud P."/>
            <person name="Haon M."/>
            <person name="Grisel S."/>
            <person name="Petersen M."/>
            <person name="Berrin J.G."/>
            <person name="Delaux P.M."/>
            <person name="Dal Grande F."/>
            <person name="Keller J."/>
        </authorList>
    </citation>
    <scope>NUCLEOTIDE SEQUENCE [LARGE SCALE GENOMIC DNA]</scope>
    <source>
        <strain evidence="4 5">SAG 2523</strain>
    </source>
</reference>
<dbReference type="PROSITE" id="PS51913">
    <property type="entry name" value="HTH_HARE"/>
    <property type="match status" value="1"/>
</dbReference>
<dbReference type="AlphaFoldDB" id="A0AAW1T6P0"/>
<evidence type="ECO:0000313" key="4">
    <source>
        <dbReference type="EMBL" id="KAK9864335.1"/>
    </source>
</evidence>
<dbReference type="EMBL" id="JALJOV010000366">
    <property type="protein sequence ID" value="KAK9864335.1"/>
    <property type="molecule type" value="Genomic_DNA"/>
</dbReference>
<keyword evidence="5" id="KW-1185">Reference proteome</keyword>
<feature type="region of interest" description="Disordered" evidence="2">
    <location>
        <begin position="200"/>
        <end position="223"/>
    </location>
</feature>